<comment type="catalytic activity">
    <reaction evidence="1">
        <text>ATP + protein L-histidine = ADP + protein N-phospho-L-histidine.</text>
        <dbReference type="EC" id="2.7.13.3"/>
    </reaction>
</comment>
<keyword evidence="6 10" id="KW-0418">Kinase</keyword>
<dbReference type="EC" id="2.7.13.3" evidence="2"/>
<dbReference type="OrthoDB" id="9806995at2"/>
<proteinExistence type="predicted"/>
<dbReference type="RefSeq" id="WP_111444912.1">
    <property type="nucleotide sequence ID" value="NZ_QKZK01000007.1"/>
</dbReference>
<dbReference type="InterPro" id="IPR005467">
    <property type="entry name" value="His_kinase_dom"/>
</dbReference>
<accession>A0A2W7NJ72</accession>
<dbReference type="PROSITE" id="PS50109">
    <property type="entry name" value="HIS_KIN"/>
    <property type="match status" value="1"/>
</dbReference>
<comment type="caution">
    <text evidence="10">The sequence shown here is derived from an EMBL/GenBank/DDBJ whole genome shotgun (WGS) entry which is preliminary data.</text>
</comment>
<dbReference type="InterPro" id="IPR003594">
    <property type="entry name" value="HATPase_dom"/>
</dbReference>
<organism evidence="10 11">
    <name type="scientific">Breznakibacter xylanolyticus</name>
    <dbReference type="NCBI Taxonomy" id="990"/>
    <lineage>
        <taxon>Bacteria</taxon>
        <taxon>Pseudomonadati</taxon>
        <taxon>Bacteroidota</taxon>
        <taxon>Bacteroidia</taxon>
        <taxon>Marinilabiliales</taxon>
        <taxon>Marinilabiliaceae</taxon>
        <taxon>Breznakibacter</taxon>
    </lineage>
</organism>
<dbReference type="GO" id="GO:0000160">
    <property type="term" value="P:phosphorelay signal transduction system"/>
    <property type="evidence" value="ECO:0007669"/>
    <property type="project" value="UniProtKB-KW"/>
</dbReference>
<dbReference type="PANTHER" id="PTHR43065">
    <property type="entry name" value="SENSOR HISTIDINE KINASE"/>
    <property type="match status" value="1"/>
</dbReference>
<dbReference type="InterPro" id="IPR004358">
    <property type="entry name" value="Sig_transdc_His_kin-like_C"/>
</dbReference>
<dbReference type="PANTHER" id="PTHR43065:SF10">
    <property type="entry name" value="PEROXIDE STRESS-ACTIVATED HISTIDINE KINASE MAK3"/>
    <property type="match status" value="1"/>
</dbReference>
<evidence type="ECO:0000313" key="11">
    <source>
        <dbReference type="Proteomes" id="UP000249239"/>
    </source>
</evidence>
<keyword evidence="8" id="KW-0902">Two-component regulatory system</keyword>
<dbReference type="SUPFAM" id="SSF55874">
    <property type="entry name" value="ATPase domain of HSP90 chaperone/DNA topoisomerase II/histidine kinase"/>
    <property type="match status" value="1"/>
</dbReference>
<keyword evidence="3" id="KW-0597">Phosphoprotein</keyword>
<reference evidence="10 11" key="1">
    <citation type="submission" date="2018-06" db="EMBL/GenBank/DDBJ databases">
        <title>Genomic Encyclopedia of Archaeal and Bacterial Type Strains, Phase II (KMG-II): from individual species to whole genera.</title>
        <authorList>
            <person name="Goeker M."/>
        </authorList>
    </citation>
    <scope>NUCLEOTIDE SEQUENCE [LARGE SCALE GENOMIC DNA]</scope>
    <source>
        <strain evidence="10 11">DSM 6779</strain>
    </source>
</reference>
<keyword evidence="4" id="KW-0808">Transferase</keyword>
<dbReference type="SMART" id="SM00387">
    <property type="entry name" value="HATPase_c"/>
    <property type="match status" value="1"/>
</dbReference>
<keyword evidence="11" id="KW-1185">Reference proteome</keyword>
<evidence type="ECO:0000256" key="3">
    <source>
        <dbReference type="ARBA" id="ARBA00022553"/>
    </source>
</evidence>
<dbReference type="Proteomes" id="UP000249239">
    <property type="component" value="Unassembled WGS sequence"/>
</dbReference>
<dbReference type="PRINTS" id="PR00344">
    <property type="entry name" value="BCTRLSENSOR"/>
</dbReference>
<dbReference type="Gene3D" id="3.30.565.10">
    <property type="entry name" value="Histidine kinase-like ATPase, C-terminal domain"/>
    <property type="match status" value="1"/>
</dbReference>
<gene>
    <name evidence="10" type="ORF">LX69_01217</name>
</gene>
<evidence type="ECO:0000256" key="2">
    <source>
        <dbReference type="ARBA" id="ARBA00012438"/>
    </source>
</evidence>
<evidence type="ECO:0000256" key="5">
    <source>
        <dbReference type="ARBA" id="ARBA00022741"/>
    </source>
</evidence>
<dbReference type="EMBL" id="QKZK01000007">
    <property type="protein sequence ID" value="PZX18177.1"/>
    <property type="molecule type" value="Genomic_DNA"/>
</dbReference>
<name>A0A2W7NJ72_9BACT</name>
<evidence type="ECO:0000256" key="4">
    <source>
        <dbReference type="ARBA" id="ARBA00022679"/>
    </source>
</evidence>
<dbReference type="GO" id="GO:0004673">
    <property type="term" value="F:protein histidine kinase activity"/>
    <property type="evidence" value="ECO:0007669"/>
    <property type="project" value="UniProtKB-EC"/>
</dbReference>
<protein>
    <recommendedName>
        <fullName evidence="2">histidine kinase</fullName>
        <ecNumber evidence="2">2.7.13.3</ecNumber>
    </recommendedName>
</protein>
<feature type="domain" description="Histidine kinase" evidence="9">
    <location>
        <begin position="1"/>
        <end position="104"/>
    </location>
</feature>
<evidence type="ECO:0000313" key="10">
    <source>
        <dbReference type="EMBL" id="PZX18177.1"/>
    </source>
</evidence>
<evidence type="ECO:0000256" key="8">
    <source>
        <dbReference type="ARBA" id="ARBA00023012"/>
    </source>
</evidence>
<keyword evidence="5" id="KW-0547">Nucleotide-binding</keyword>
<dbReference type="InterPro" id="IPR036890">
    <property type="entry name" value="HATPase_C_sf"/>
</dbReference>
<evidence type="ECO:0000256" key="6">
    <source>
        <dbReference type="ARBA" id="ARBA00022777"/>
    </source>
</evidence>
<keyword evidence="7" id="KW-0067">ATP-binding</keyword>
<dbReference type="Pfam" id="PF02518">
    <property type="entry name" value="HATPase_c"/>
    <property type="match status" value="1"/>
</dbReference>
<dbReference type="GO" id="GO:0005524">
    <property type="term" value="F:ATP binding"/>
    <property type="evidence" value="ECO:0007669"/>
    <property type="project" value="UniProtKB-KW"/>
</dbReference>
<evidence type="ECO:0000256" key="7">
    <source>
        <dbReference type="ARBA" id="ARBA00022840"/>
    </source>
</evidence>
<evidence type="ECO:0000259" key="9">
    <source>
        <dbReference type="PROSITE" id="PS50109"/>
    </source>
</evidence>
<sequence length="182" mass="20184">MRDLASHLLDIAQNATTAKSSQVKITIEESPTIVKITIQDNGIGMSEDVLCRVTDPFFTSRTTRKVGLGIPLLQQNSRQTGGDVHITSKPGKGTQVEAQFITSHIDCPPWGNWPQVFALLIAGHPEVHFIYTHRCQQNQFIIDTNEIRHTLEEIPLTHPKVIGFIKTMTRELLNESGSAACS</sequence>
<dbReference type="AlphaFoldDB" id="A0A2W7NJ72"/>
<evidence type="ECO:0000256" key="1">
    <source>
        <dbReference type="ARBA" id="ARBA00000085"/>
    </source>
</evidence>